<evidence type="ECO:0000313" key="2">
    <source>
        <dbReference type="EMBL" id="KAF9414867.1"/>
    </source>
</evidence>
<keyword evidence="3" id="KW-1185">Reference proteome</keyword>
<proteinExistence type="predicted"/>
<sequence length="215" mass="24158">MAKRHTFPAHTVLRGKPSLRAVSQPLTIISQATVSPSSSENSSTMCNDWMQFMKKASNNIWTMSCALNGNYVAVIAIIVVVIISLILPDITQKFHATHTHELKAMKKVLDKMSNEVTRAEVACLTVADEICCLHCNMHNDTTGTSTEELQNLPTCSSHCMRTTQSEPVQVEKKVGFFRRLFFPNRNTSHKEIAIMSYVYTDSFDAKEQVEDQQVM</sequence>
<keyword evidence="1" id="KW-0472">Membrane</keyword>
<evidence type="ECO:0000313" key="3">
    <source>
        <dbReference type="Proteomes" id="UP000648187"/>
    </source>
</evidence>
<accession>A0A835GG80</accession>
<reference evidence="2" key="1">
    <citation type="submission" date="2020-08" db="EMBL/GenBank/DDBJ databases">
        <title>Spodoptera exigua strain:BAW_Kor-Di-RS1 Genome sequencing and assembly.</title>
        <authorList>
            <person name="Kim J."/>
            <person name="Nam H.Y."/>
            <person name="Kwon M."/>
            <person name="Choi J.H."/>
            <person name="Cho S.R."/>
            <person name="Kim G.-H."/>
        </authorList>
    </citation>
    <scope>NUCLEOTIDE SEQUENCE</scope>
    <source>
        <strain evidence="2">BAW_Kor-Di-RS1</strain>
        <tissue evidence="2">Whole-body</tissue>
    </source>
</reference>
<feature type="transmembrane region" description="Helical" evidence="1">
    <location>
        <begin position="60"/>
        <end position="87"/>
    </location>
</feature>
<evidence type="ECO:0000256" key="1">
    <source>
        <dbReference type="SAM" id="Phobius"/>
    </source>
</evidence>
<keyword evidence="1" id="KW-0812">Transmembrane</keyword>
<dbReference type="AlphaFoldDB" id="A0A835GG80"/>
<comment type="caution">
    <text evidence="2">The sequence shown here is derived from an EMBL/GenBank/DDBJ whole genome shotgun (WGS) entry which is preliminary data.</text>
</comment>
<keyword evidence="1" id="KW-1133">Transmembrane helix</keyword>
<protein>
    <submittedName>
        <fullName evidence="2">Uncharacterized protein</fullName>
    </submittedName>
</protein>
<dbReference type="EMBL" id="JACKWZ010000122">
    <property type="protein sequence ID" value="KAF9414867.1"/>
    <property type="molecule type" value="Genomic_DNA"/>
</dbReference>
<name>A0A835GG80_SPOEX</name>
<gene>
    <name evidence="2" type="ORF">HW555_007336</name>
</gene>
<organism evidence="2 3">
    <name type="scientific">Spodoptera exigua</name>
    <name type="common">Beet armyworm</name>
    <name type="synonym">Noctua fulgens</name>
    <dbReference type="NCBI Taxonomy" id="7107"/>
    <lineage>
        <taxon>Eukaryota</taxon>
        <taxon>Metazoa</taxon>
        <taxon>Ecdysozoa</taxon>
        <taxon>Arthropoda</taxon>
        <taxon>Hexapoda</taxon>
        <taxon>Insecta</taxon>
        <taxon>Pterygota</taxon>
        <taxon>Neoptera</taxon>
        <taxon>Endopterygota</taxon>
        <taxon>Lepidoptera</taxon>
        <taxon>Glossata</taxon>
        <taxon>Ditrysia</taxon>
        <taxon>Noctuoidea</taxon>
        <taxon>Noctuidae</taxon>
        <taxon>Amphipyrinae</taxon>
        <taxon>Spodoptera</taxon>
    </lineage>
</organism>
<dbReference type="Proteomes" id="UP000648187">
    <property type="component" value="Unassembled WGS sequence"/>
</dbReference>